<dbReference type="eggNOG" id="COG4166">
    <property type="taxonomic scope" value="Bacteria"/>
</dbReference>
<evidence type="ECO:0000256" key="1">
    <source>
        <dbReference type="SAM" id="SignalP"/>
    </source>
</evidence>
<organism evidence="2 3">
    <name type="scientific">Saccharicrinis fermentans DSM 9555 = JCM 21142</name>
    <dbReference type="NCBI Taxonomy" id="869213"/>
    <lineage>
        <taxon>Bacteria</taxon>
        <taxon>Pseudomonadati</taxon>
        <taxon>Bacteroidota</taxon>
        <taxon>Bacteroidia</taxon>
        <taxon>Marinilabiliales</taxon>
        <taxon>Marinilabiliaceae</taxon>
        <taxon>Saccharicrinis</taxon>
    </lineage>
</organism>
<dbReference type="EMBL" id="BAMD01000004">
    <property type="protein sequence ID" value="GAF01910.1"/>
    <property type="molecule type" value="Genomic_DNA"/>
</dbReference>
<evidence type="ECO:0000313" key="3">
    <source>
        <dbReference type="Proteomes" id="UP000019402"/>
    </source>
</evidence>
<evidence type="ECO:0008006" key="4">
    <source>
        <dbReference type="Google" id="ProtNLM"/>
    </source>
</evidence>
<feature type="chain" id="PRO_5004904020" description="DUF4374 domain-containing protein" evidence="1">
    <location>
        <begin position="26"/>
        <end position="426"/>
    </location>
</feature>
<keyword evidence="3" id="KW-1185">Reference proteome</keyword>
<reference evidence="2 3" key="1">
    <citation type="journal article" date="2014" name="Genome Announc.">
        <title>Draft Genome Sequence of Cytophaga fermentans JCM 21142T, a Facultative Anaerobe Isolated from Marine Mud.</title>
        <authorList>
            <person name="Starns D."/>
            <person name="Oshima K."/>
            <person name="Suda W."/>
            <person name="Iino T."/>
            <person name="Yuki M."/>
            <person name="Inoue J."/>
            <person name="Kitamura K."/>
            <person name="Iida T."/>
            <person name="Darby A."/>
            <person name="Hattori M."/>
            <person name="Ohkuma M."/>
        </authorList>
    </citation>
    <scope>NUCLEOTIDE SEQUENCE [LARGE SCALE GENOMIC DNA]</scope>
    <source>
        <strain evidence="2 3">JCM 21142</strain>
    </source>
</reference>
<name>W7XV15_9BACT</name>
<protein>
    <recommendedName>
        <fullName evidence="4">DUF4374 domain-containing protein</fullName>
    </recommendedName>
</protein>
<dbReference type="Pfam" id="PF14298">
    <property type="entry name" value="DUF4374"/>
    <property type="match status" value="2"/>
</dbReference>
<dbReference type="STRING" id="869213.GCA_000517085_01560"/>
<proteinExistence type="predicted"/>
<evidence type="ECO:0000313" key="2">
    <source>
        <dbReference type="EMBL" id="GAF01910.1"/>
    </source>
</evidence>
<gene>
    <name evidence="2" type="ORF">JCM21142_532</name>
</gene>
<dbReference type="OrthoDB" id="738440at2"/>
<comment type="caution">
    <text evidence="2">The sequence shown here is derived from an EMBL/GenBank/DDBJ whole genome shotgun (WGS) entry which is preliminary data.</text>
</comment>
<sequence>MKTKHSFSKLFFAVLISALSFTSCDDDNDNTIIDPDDNYESKYIVVGSSGENDYLVTGTSVETDSIFDATSADALQSAGSSFWSFVGNKVAYGFLYNSTEAGVTGSYILNSDGNIKQRNELGLEVSVHTKGIVGDKLIVAYSDRLRDTTVANNAYFYEIDPETDVSTLYTITTNDMLENGEAGYITDIAEYEGYMIAGARSINSSSFTSEYLNNTYVVVFNNDYSVKQVIKDEGRTGFVAGQKYSQGLTGLEVIENGDLYVFSSGQTNYVVADSILVPSGILKINAGHFAFDEDYFFNITEASGGYNLYRSYYMGGSTFILSMYPGIGSKATFGIDADRFAVVNVASETFTWVSNFATAKGIEDDPFFVGEPFIDADNDQLVVPVVNSDNENYLYTIHPETATATKGAKVIAEGVSAIGKLTNQIN</sequence>
<dbReference type="InterPro" id="IPR025401">
    <property type="entry name" value="DUF4374"/>
</dbReference>
<accession>W7XV15</accession>
<dbReference type="PROSITE" id="PS51257">
    <property type="entry name" value="PROKAR_LIPOPROTEIN"/>
    <property type="match status" value="1"/>
</dbReference>
<feature type="signal peptide" evidence="1">
    <location>
        <begin position="1"/>
        <end position="25"/>
    </location>
</feature>
<dbReference type="RefSeq" id="WP_027471356.1">
    <property type="nucleotide sequence ID" value="NZ_BAMD01000004.1"/>
</dbReference>
<keyword evidence="1" id="KW-0732">Signal</keyword>
<dbReference type="AlphaFoldDB" id="W7XV15"/>
<dbReference type="Proteomes" id="UP000019402">
    <property type="component" value="Unassembled WGS sequence"/>
</dbReference>